<dbReference type="InterPro" id="IPR028098">
    <property type="entry name" value="Glyco_trans_4-like_N"/>
</dbReference>
<dbReference type="Pfam" id="PF13692">
    <property type="entry name" value="Glyco_trans_1_4"/>
    <property type="match status" value="1"/>
</dbReference>
<dbReference type="Proteomes" id="UP000019141">
    <property type="component" value="Unassembled WGS sequence"/>
</dbReference>
<gene>
    <name evidence="2" type="ORF">ETSY1_02800</name>
</gene>
<dbReference type="PANTHER" id="PTHR45947">
    <property type="entry name" value="SULFOQUINOVOSYL TRANSFERASE SQD2"/>
    <property type="match status" value="1"/>
</dbReference>
<dbReference type="SUPFAM" id="SSF53756">
    <property type="entry name" value="UDP-Glycosyltransferase/glycogen phosphorylase"/>
    <property type="match status" value="1"/>
</dbReference>
<keyword evidence="3" id="KW-1185">Reference proteome</keyword>
<evidence type="ECO:0000313" key="3">
    <source>
        <dbReference type="Proteomes" id="UP000019141"/>
    </source>
</evidence>
<accession>W4LX10</accession>
<comment type="caution">
    <text evidence="2">The sequence shown here is derived from an EMBL/GenBank/DDBJ whole genome shotgun (WGS) entry which is preliminary data.</text>
</comment>
<reference evidence="2 3" key="1">
    <citation type="journal article" date="2014" name="Nature">
        <title>An environmental bacterial taxon with a large and distinct metabolic repertoire.</title>
        <authorList>
            <person name="Wilson M.C."/>
            <person name="Mori T."/>
            <person name="Ruckert C."/>
            <person name="Uria A.R."/>
            <person name="Helf M.J."/>
            <person name="Takada K."/>
            <person name="Gernert C."/>
            <person name="Steffens U.A."/>
            <person name="Heycke N."/>
            <person name="Schmitt S."/>
            <person name="Rinke C."/>
            <person name="Helfrich E.J."/>
            <person name="Brachmann A.O."/>
            <person name="Gurgui C."/>
            <person name="Wakimoto T."/>
            <person name="Kracht M."/>
            <person name="Crusemann M."/>
            <person name="Hentschel U."/>
            <person name="Abe I."/>
            <person name="Matsunaga S."/>
            <person name="Kalinowski J."/>
            <person name="Takeyama H."/>
            <person name="Piel J."/>
        </authorList>
    </citation>
    <scope>NUCLEOTIDE SEQUENCE [LARGE SCALE GENOMIC DNA]</scope>
    <source>
        <strain evidence="3">TSY1</strain>
    </source>
</reference>
<evidence type="ECO:0000259" key="1">
    <source>
        <dbReference type="Pfam" id="PF13439"/>
    </source>
</evidence>
<evidence type="ECO:0000313" key="2">
    <source>
        <dbReference type="EMBL" id="ETX02649.1"/>
    </source>
</evidence>
<dbReference type="GO" id="GO:0016757">
    <property type="term" value="F:glycosyltransferase activity"/>
    <property type="evidence" value="ECO:0007669"/>
    <property type="project" value="UniProtKB-ARBA"/>
</dbReference>
<dbReference type="InterPro" id="IPR050194">
    <property type="entry name" value="Glycosyltransferase_grp1"/>
</dbReference>
<organism evidence="2 3">
    <name type="scientific">Entotheonella factor</name>
    <dbReference type="NCBI Taxonomy" id="1429438"/>
    <lineage>
        <taxon>Bacteria</taxon>
        <taxon>Pseudomonadati</taxon>
        <taxon>Nitrospinota/Tectimicrobiota group</taxon>
        <taxon>Candidatus Tectimicrobiota</taxon>
        <taxon>Candidatus Entotheonellia</taxon>
        <taxon>Candidatus Entotheonellales</taxon>
        <taxon>Candidatus Entotheonellaceae</taxon>
        <taxon>Candidatus Entotheonella</taxon>
    </lineage>
</organism>
<dbReference type="AlphaFoldDB" id="W4LX10"/>
<name>W4LX10_ENTF1</name>
<feature type="domain" description="Glycosyltransferase subfamily 4-like N-terminal" evidence="1">
    <location>
        <begin position="40"/>
        <end position="151"/>
    </location>
</feature>
<proteinExistence type="predicted"/>
<dbReference type="EMBL" id="AZHW01000119">
    <property type="protein sequence ID" value="ETX02649.1"/>
    <property type="molecule type" value="Genomic_DNA"/>
</dbReference>
<dbReference type="Gene3D" id="3.40.50.2000">
    <property type="entry name" value="Glycogen Phosphorylase B"/>
    <property type="match status" value="2"/>
</dbReference>
<sequence length="326" mass="35895">MHILIVTTSLPSPGHPNSLAPLREQIESLRDLGIDISILEVRGRTRLKYLGGIRSLWRCLSGVDLVHGHHGYCGWVARCQWACPVVVSFMGEDTLGMSYRTFWAAAFYRAVALANRWLAAWVDAVIVKSAEMQTALKWADAHVIPNGVNTALFRPLKVTSARADLGWSQDHKYILFGANPNDSMKNFPLAQQAVLIAQEQLGESLTLVPLQGIDHHLVPIYMNACDVMLFTSHQEGSPNVVKEAMACNLPVVSVPVADVPWLFEGASGYRLCCPNAHDLARGLIETLTADHLSVNGAQSIVDKHLTIQKTALKVAEIYERVLQSKT</sequence>
<dbReference type="PANTHER" id="PTHR45947:SF15">
    <property type="entry name" value="TEICHURONIC ACID BIOSYNTHESIS GLYCOSYLTRANSFERASE TUAC-RELATED"/>
    <property type="match status" value="1"/>
</dbReference>
<dbReference type="Pfam" id="PF13439">
    <property type="entry name" value="Glyco_transf_4"/>
    <property type="match status" value="1"/>
</dbReference>
<dbReference type="HOGENOM" id="CLU_066829_0_0_7"/>
<protein>
    <recommendedName>
        <fullName evidence="1">Glycosyltransferase subfamily 4-like N-terminal domain-containing protein</fullName>
    </recommendedName>
</protein>